<dbReference type="AlphaFoldDB" id="A0A089LTI9"/>
<dbReference type="Proteomes" id="UP000029507">
    <property type="component" value="Chromosome"/>
</dbReference>
<evidence type="ECO:0000313" key="2">
    <source>
        <dbReference type="Proteomes" id="UP000029507"/>
    </source>
</evidence>
<dbReference type="KEGG" id="pste:PSTEL_10250"/>
<keyword evidence="2" id="KW-1185">Reference proteome</keyword>
<protein>
    <recommendedName>
        <fullName evidence="3">Polymerase nucleotidyl transferase domain-containing protein</fullName>
    </recommendedName>
</protein>
<dbReference type="OrthoDB" id="9791330at2"/>
<name>A0A089LTI9_9BACL</name>
<dbReference type="Gene3D" id="3.30.460.10">
    <property type="entry name" value="Beta Polymerase, domain 2"/>
    <property type="match status" value="1"/>
</dbReference>
<dbReference type="EMBL" id="CP009286">
    <property type="protein sequence ID" value="AIQ63405.1"/>
    <property type="molecule type" value="Genomic_DNA"/>
</dbReference>
<gene>
    <name evidence="1" type="ORF">PSTEL_10250</name>
</gene>
<dbReference type="HOGENOM" id="CLU_062607_0_0_9"/>
<sequence>MLNVFDVASTLVNHIKINYREDIAIIAYYGSYAQGSASERSDLDFFFIPASSNGYHASIQFIIDDISFDFWPISWERAERMASFEESFTTIIADCKILYIRSDEDRERFMKLRDTISTLQEPENGQKLLEKSEAELHDVYMSLYRMIRAGESDSIIYYRSEAQKVYTKVLQSLALLNQSYFTKGFGKNKEEILQYPLKPARLEFYMNTIMRSVETNDILQACEQLTADTLELILGEKEKYTSAPSYPDRLKGFFEEVKGLLDKIITACEKKDLDTALFYAIHVQGEIAVFIYFAETGQWPSPLMTYSTYQDAYIQAGFPDLAALLNSHDLLPLKEGVQRLSSQLESHLRAKGVEINRFTDLEQFEAFLKKAHEIG</sequence>
<proteinExistence type="predicted"/>
<dbReference type="RefSeq" id="WP_038694913.1">
    <property type="nucleotide sequence ID" value="NZ_CP009286.1"/>
</dbReference>
<reference evidence="1 2" key="1">
    <citation type="submission" date="2014-08" db="EMBL/GenBank/DDBJ databases">
        <title>Comparative genomics of the Paenibacillus odorifer group.</title>
        <authorList>
            <person name="den Bakker H.C."/>
            <person name="Tsai Y.-C."/>
            <person name="Martin N."/>
            <person name="Korlach J."/>
            <person name="Wiedmann M."/>
        </authorList>
    </citation>
    <scope>NUCLEOTIDE SEQUENCE [LARGE SCALE GENOMIC DNA]</scope>
    <source>
        <strain evidence="1 2">DSM 14472</strain>
    </source>
</reference>
<dbReference type="SUPFAM" id="SSF81301">
    <property type="entry name" value="Nucleotidyltransferase"/>
    <property type="match status" value="1"/>
</dbReference>
<evidence type="ECO:0000313" key="1">
    <source>
        <dbReference type="EMBL" id="AIQ63405.1"/>
    </source>
</evidence>
<accession>A0A089LTI9</accession>
<dbReference type="InterPro" id="IPR043519">
    <property type="entry name" value="NT_sf"/>
</dbReference>
<organism evidence="1 2">
    <name type="scientific">Paenibacillus stellifer</name>
    <dbReference type="NCBI Taxonomy" id="169760"/>
    <lineage>
        <taxon>Bacteria</taxon>
        <taxon>Bacillati</taxon>
        <taxon>Bacillota</taxon>
        <taxon>Bacilli</taxon>
        <taxon>Bacillales</taxon>
        <taxon>Paenibacillaceae</taxon>
        <taxon>Paenibacillus</taxon>
    </lineage>
</organism>
<evidence type="ECO:0008006" key="3">
    <source>
        <dbReference type="Google" id="ProtNLM"/>
    </source>
</evidence>